<organism evidence="1 2">
    <name type="scientific">Fusarium decemcellulare</name>
    <dbReference type="NCBI Taxonomy" id="57161"/>
    <lineage>
        <taxon>Eukaryota</taxon>
        <taxon>Fungi</taxon>
        <taxon>Dikarya</taxon>
        <taxon>Ascomycota</taxon>
        <taxon>Pezizomycotina</taxon>
        <taxon>Sordariomycetes</taxon>
        <taxon>Hypocreomycetidae</taxon>
        <taxon>Hypocreales</taxon>
        <taxon>Nectriaceae</taxon>
        <taxon>Fusarium</taxon>
        <taxon>Fusarium decemcellulare species complex</taxon>
    </lineage>
</organism>
<proteinExistence type="predicted"/>
<dbReference type="Proteomes" id="UP001148629">
    <property type="component" value="Unassembled WGS sequence"/>
</dbReference>
<accession>A0ACC1SXE1</accession>
<keyword evidence="2" id="KW-1185">Reference proteome</keyword>
<evidence type="ECO:0000313" key="1">
    <source>
        <dbReference type="EMBL" id="KAJ3548162.1"/>
    </source>
</evidence>
<gene>
    <name evidence="1" type="ORF">NM208_g1145</name>
</gene>
<dbReference type="EMBL" id="JANRMS010000056">
    <property type="protein sequence ID" value="KAJ3548162.1"/>
    <property type="molecule type" value="Genomic_DNA"/>
</dbReference>
<comment type="caution">
    <text evidence="1">The sequence shown here is derived from an EMBL/GenBank/DDBJ whole genome shotgun (WGS) entry which is preliminary data.</text>
</comment>
<protein>
    <submittedName>
        <fullName evidence="1">Uncharacterized protein</fullName>
    </submittedName>
</protein>
<reference evidence="1" key="1">
    <citation type="submission" date="2022-08" db="EMBL/GenBank/DDBJ databases">
        <title>Genome Sequence of Fusarium decemcellulare.</title>
        <authorList>
            <person name="Buettner E."/>
        </authorList>
    </citation>
    <scope>NUCLEOTIDE SEQUENCE</scope>
    <source>
        <strain evidence="1">Babe19</strain>
    </source>
</reference>
<name>A0ACC1SXE1_9HYPO</name>
<sequence>MPKRSNRTPTVIERTSELEQTGTVRQLLQLFTRGNIRRVTLSHYSLYRSKLISDRGSQFIVYSGDGVNTFGEGHVVVKCVRLKLGDEPLSRNDKNREQVLTLYKEVQILTHPQLRTHSNIPSLLWYDFVDAGDSKFIPALVMERATLGSLSALLRRNKENLAETAQMKICADVTSGLLALHKTGIVHGDVKTDNVLIFNSVYDDGYLAKISDFGSAIIINLDPSADQTSSWKYYGTPATNAPEVADQTTSKLGPADLRKCDKLLAGLSEQGRANVARIFQKLLTYDCKARCEDLSTIEHILRPCSLVRFDKYGVSVHRYDYELTSKTSMSLTGSSTHRDTRPRDDDDIATALRKTLGLEDYLDIYFDLELESERDTQALILSRLQRDAKSEESLISAKALFQLAIASSCGFGTPYSEDEVLQYTVSSARKGYLPAMAVAYAFHLALERQDELDLDEQTDWLFEATAWGSHIAGTCLGRLSPTDFDDARKAFHRAGGFNQFFYPQDPPSYIHSEEFSSGLTKDRSGLEELAQSAAIYGDVVLLNRLIKDFNLDPDLTNCWGESLVVLCCKGGHVKVLKFLLDCGAGIVPDDYRECPLHWLIAFDVDEVKEAAELLTLKMAWTEATSDMVWNHPSIDLPGRLLLGSPFHYASFFDSSAAIFALLNHTDLSPSWQGSSEISPLEYAITRRKVHASKELISKGALKTQDKSRNVLAEIGMTLVPETWVAMALTGMSRLDLANRCVDMVVSEDKSLLDASDKTGFTPAMGASLYHDEASLAALIKAGCNLNLQTPAAYDNRTALNLASNLKIQWSSDDNTVELLLENGADLVHRAKVGGKLAIHFAARDDNANFAAKLLSASHSGSDVDAQTEPYGQTPLHIAAEYGSVQVAAVLLDSGADPDATQLQGTYNKWNWNNLTPLAIATCLGRNTIVQLLVKNGASGLARPPSGHTVLHLAAVEPDGGEALRLVLDIPALKNKPGFLDHQADRGVTAMHLCAGKLGMARQLKMLLSAGADPNIPTASGHSVLDVALDTRRQLLEFMESFMVALSTESVEELARILPSSGGFWETLVAAGNVYSLSIGEGEAEQIIQIGKRTRYQHPGGGQATDSRNEVVLEEGEVAVSEDGEDDPVVISLQDEMVKLDGSIQFIENAGGMSLSAESVPEGLVSLYITAE</sequence>
<evidence type="ECO:0000313" key="2">
    <source>
        <dbReference type="Proteomes" id="UP001148629"/>
    </source>
</evidence>